<accession>A0A344L6K7</accession>
<dbReference type="Pfam" id="PF00805">
    <property type="entry name" value="Pentapeptide"/>
    <property type="match status" value="1"/>
</dbReference>
<dbReference type="Gene3D" id="2.160.20.80">
    <property type="entry name" value="E3 ubiquitin-protein ligase SopA"/>
    <property type="match status" value="1"/>
</dbReference>
<sequence length="124" mass="13031">MEFLQCRGIGWQLELAQAQDVFVEDSRLDYAVLRIEKVKGHLVLSGCSLREAVITGDVSNVLFTDCDLTGAEFQATRAAGCDLRGSELTGARGLLTLRGATLDASQASSAAAAIVTDAGLLLGD</sequence>
<dbReference type="RefSeq" id="WP_162788474.1">
    <property type="nucleotide sequence ID" value="NZ_CP015163.1"/>
</dbReference>
<evidence type="ECO:0000313" key="2">
    <source>
        <dbReference type="Proteomes" id="UP000250434"/>
    </source>
</evidence>
<dbReference type="InterPro" id="IPR001646">
    <property type="entry name" value="5peptide_repeat"/>
</dbReference>
<dbReference type="KEGG" id="aab:A4R43_15005"/>
<dbReference type="AlphaFoldDB" id="A0A344L6K7"/>
<dbReference type="SUPFAM" id="SSF141571">
    <property type="entry name" value="Pentapeptide repeat-like"/>
    <property type="match status" value="1"/>
</dbReference>
<name>A0A344L6K7_9PSEU</name>
<keyword evidence="2" id="KW-1185">Reference proteome</keyword>
<evidence type="ECO:0008006" key="3">
    <source>
        <dbReference type="Google" id="ProtNLM"/>
    </source>
</evidence>
<dbReference type="EMBL" id="CP015163">
    <property type="protein sequence ID" value="AXB43681.1"/>
    <property type="molecule type" value="Genomic_DNA"/>
</dbReference>
<organism evidence="1 2">
    <name type="scientific">Amycolatopsis albispora</name>
    <dbReference type="NCBI Taxonomy" id="1804986"/>
    <lineage>
        <taxon>Bacteria</taxon>
        <taxon>Bacillati</taxon>
        <taxon>Actinomycetota</taxon>
        <taxon>Actinomycetes</taxon>
        <taxon>Pseudonocardiales</taxon>
        <taxon>Pseudonocardiaceae</taxon>
        <taxon>Amycolatopsis</taxon>
    </lineage>
</organism>
<gene>
    <name evidence="1" type="ORF">A4R43_15005</name>
</gene>
<evidence type="ECO:0000313" key="1">
    <source>
        <dbReference type="EMBL" id="AXB43681.1"/>
    </source>
</evidence>
<reference evidence="1 2" key="1">
    <citation type="submission" date="2016-04" db="EMBL/GenBank/DDBJ databases">
        <title>Complete genome sequence and analysis of deep-sea sediment isolate, Amycolatopsis sp. WP1.</title>
        <authorList>
            <person name="Wang H."/>
            <person name="Chen S."/>
            <person name="Wu Q."/>
        </authorList>
    </citation>
    <scope>NUCLEOTIDE SEQUENCE [LARGE SCALE GENOMIC DNA]</scope>
    <source>
        <strain evidence="1 2">WP1</strain>
    </source>
</reference>
<protein>
    <recommendedName>
        <fullName evidence="3">Pentapeptide repeat-containing protein</fullName>
    </recommendedName>
</protein>
<dbReference type="Proteomes" id="UP000250434">
    <property type="component" value="Chromosome"/>
</dbReference>
<proteinExistence type="predicted"/>